<feature type="compositionally biased region" description="Low complexity" evidence="1">
    <location>
        <begin position="12"/>
        <end position="35"/>
    </location>
</feature>
<accession>A0A402DLK2</accession>
<evidence type="ECO:0000313" key="2">
    <source>
        <dbReference type="EMBL" id="GCE74990.1"/>
    </source>
</evidence>
<sequence>MPDPRCQRGAMTTPDDTPTTPDDGTLPPDDTSTPTARSVEGEAPDPDADPGMLNPRTGAEASGEEGTGYDDPDADPANLNPRDG</sequence>
<feature type="region of interest" description="Disordered" evidence="1">
    <location>
        <begin position="1"/>
        <end position="84"/>
    </location>
</feature>
<reference evidence="2 3" key="1">
    <citation type="submission" date="2019-01" db="EMBL/GenBank/DDBJ databases">
        <title>Draft genome sequence of Cellulomonas takizawaensis strain TKZ-21.</title>
        <authorList>
            <person name="Yamamura H."/>
            <person name="Hayashi T."/>
            <person name="Hamada M."/>
            <person name="Serisawa Y."/>
            <person name="Matsuyama K."/>
            <person name="Nakagawa Y."/>
            <person name="Otoguro M."/>
            <person name="Yanagida F."/>
            <person name="Hayakawa M."/>
        </authorList>
    </citation>
    <scope>NUCLEOTIDE SEQUENCE [LARGE SCALE GENOMIC DNA]</scope>
    <source>
        <strain evidence="2 3">NBRC12680</strain>
    </source>
</reference>
<name>A0A402DLK2_9CELL</name>
<proteinExistence type="predicted"/>
<dbReference type="AlphaFoldDB" id="A0A402DLK2"/>
<evidence type="ECO:0000256" key="1">
    <source>
        <dbReference type="SAM" id="MobiDB-lite"/>
    </source>
</evidence>
<protein>
    <submittedName>
        <fullName evidence="2">Uncharacterized protein</fullName>
    </submittedName>
</protein>
<dbReference type="EMBL" id="BIMR01000005">
    <property type="protein sequence ID" value="GCE74990.1"/>
    <property type="molecule type" value="Genomic_DNA"/>
</dbReference>
<organism evidence="2 3">
    <name type="scientific">Cellulomonas biazotea</name>
    <dbReference type="NCBI Taxonomy" id="1709"/>
    <lineage>
        <taxon>Bacteria</taxon>
        <taxon>Bacillati</taxon>
        <taxon>Actinomycetota</taxon>
        <taxon>Actinomycetes</taxon>
        <taxon>Micrococcales</taxon>
        <taxon>Cellulomonadaceae</taxon>
        <taxon>Cellulomonas</taxon>
    </lineage>
</organism>
<dbReference type="Proteomes" id="UP000289954">
    <property type="component" value="Unassembled WGS sequence"/>
</dbReference>
<keyword evidence="3" id="KW-1185">Reference proteome</keyword>
<comment type="caution">
    <text evidence="2">The sequence shown here is derived from an EMBL/GenBank/DDBJ whole genome shotgun (WGS) entry which is preliminary data.</text>
</comment>
<evidence type="ECO:0000313" key="3">
    <source>
        <dbReference type="Proteomes" id="UP000289954"/>
    </source>
</evidence>
<gene>
    <name evidence="2" type="ORF">CBZ_00460</name>
</gene>